<dbReference type="InterPro" id="IPR009057">
    <property type="entry name" value="Homeodomain-like_sf"/>
</dbReference>
<dbReference type="GO" id="GO:0003700">
    <property type="term" value="F:DNA-binding transcription factor activity"/>
    <property type="evidence" value="ECO:0007669"/>
    <property type="project" value="InterPro"/>
</dbReference>
<evidence type="ECO:0000313" key="6">
    <source>
        <dbReference type="Proteomes" id="UP000250369"/>
    </source>
</evidence>
<dbReference type="InterPro" id="IPR020449">
    <property type="entry name" value="Tscrpt_reg_AraC-type_HTH"/>
</dbReference>
<evidence type="ECO:0000313" key="5">
    <source>
        <dbReference type="EMBL" id="RAV22145.1"/>
    </source>
</evidence>
<dbReference type="Gene3D" id="2.60.120.10">
    <property type="entry name" value="Jelly Rolls"/>
    <property type="match status" value="1"/>
</dbReference>
<dbReference type="OrthoDB" id="2713997at2"/>
<dbReference type="PROSITE" id="PS01124">
    <property type="entry name" value="HTH_ARAC_FAMILY_2"/>
    <property type="match status" value="1"/>
</dbReference>
<evidence type="ECO:0000256" key="2">
    <source>
        <dbReference type="ARBA" id="ARBA00023125"/>
    </source>
</evidence>
<accession>A0A329MQG1</accession>
<keyword evidence="1" id="KW-0805">Transcription regulation</keyword>
<proteinExistence type="predicted"/>
<keyword evidence="3" id="KW-0804">Transcription</keyword>
<dbReference type="InterPro" id="IPR003313">
    <property type="entry name" value="AraC-bd"/>
</dbReference>
<dbReference type="Pfam" id="PF12833">
    <property type="entry name" value="HTH_18"/>
    <property type="match status" value="1"/>
</dbReference>
<dbReference type="SUPFAM" id="SSF51215">
    <property type="entry name" value="Regulatory protein AraC"/>
    <property type="match status" value="1"/>
</dbReference>
<dbReference type="EMBL" id="QMFB01000003">
    <property type="protein sequence ID" value="RAV22145.1"/>
    <property type="molecule type" value="Genomic_DNA"/>
</dbReference>
<keyword evidence="2" id="KW-0238">DNA-binding</keyword>
<evidence type="ECO:0000259" key="4">
    <source>
        <dbReference type="PROSITE" id="PS01124"/>
    </source>
</evidence>
<dbReference type="Proteomes" id="UP000250369">
    <property type="component" value="Unassembled WGS sequence"/>
</dbReference>
<comment type="caution">
    <text evidence="5">The sequence shown here is derived from an EMBL/GenBank/DDBJ whole genome shotgun (WGS) entry which is preliminary data.</text>
</comment>
<dbReference type="Pfam" id="PF02311">
    <property type="entry name" value="AraC_binding"/>
    <property type="match status" value="1"/>
</dbReference>
<gene>
    <name evidence="5" type="ORF">DQG23_06835</name>
</gene>
<evidence type="ECO:0000256" key="3">
    <source>
        <dbReference type="ARBA" id="ARBA00023163"/>
    </source>
</evidence>
<dbReference type="GO" id="GO:0043565">
    <property type="term" value="F:sequence-specific DNA binding"/>
    <property type="evidence" value="ECO:0007669"/>
    <property type="project" value="InterPro"/>
</dbReference>
<dbReference type="Gene3D" id="1.10.10.60">
    <property type="entry name" value="Homeodomain-like"/>
    <property type="match status" value="2"/>
</dbReference>
<dbReference type="InterPro" id="IPR014710">
    <property type="entry name" value="RmlC-like_jellyroll"/>
</dbReference>
<dbReference type="InterPro" id="IPR018060">
    <property type="entry name" value="HTH_AraC"/>
</dbReference>
<dbReference type="PANTHER" id="PTHR43280:SF2">
    <property type="entry name" value="HTH-TYPE TRANSCRIPTIONAL REGULATOR EXSA"/>
    <property type="match status" value="1"/>
</dbReference>
<reference evidence="5 6" key="1">
    <citation type="journal article" date="2009" name="Int. J. Syst. Evol. Microbiol.">
        <title>Paenibacillus contaminans sp. nov., isolated from a contaminated laboratory plate.</title>
        <authorList>
            <person name="Chou J.H."/>
            <person name="Lee J.H."/>
            <person name="Lin M.C."/>
            <person name="Chang P.S."/>
            <person name="Arun A.B."/>
            <person name="Young C.C."/>
            <person name="Chen W.M."/>
        </authorList>
    </citation>
    <scope>NUCLEOTIDE SEQUENCE [LARGE SCALE GENOMIC DNA]</scope>
    <source>
        <strain evidence="5 6">CKOBP-6</strain>
    </source>
</reference>
<protein>
    <submittedName>
        <fullName evidence="5">AraC family transcriptional regulator</fullName>
    </submittedName>
</protein>
<keyword evidence="6" id="KW-1185">Reference proteome</keyword>
<dbReference type="SUPFAM" id="SSF46689">
    <property type="entry name" value="Homeodomain-like"/>
    <property type="match status" value="2"/>
</dbReference>
<organism evidence="5 6">
    <name type="scientific">Paenibacillus contaminans</name>
    <dbReference type="NCBI Taxonomy" id="450362"/>
    <lineage>
        <taxon>Bacteria</taxon>
        <taxon>Bacillati</taxon>
        <taxon>Bacillota</taxon>
        <taxon>Bacilli</taxon>
        <taxon>Bacillales</taxon>
        <taxon>Paenibacillaceae</taxon>
        <taxon>Paenibacillus</taxon>
    </lineage>
</organism>
<dbReference type="InterPro" id="IPR037923">
    <property type="entry name" value="HTH-like"/>
</dbReference>
<evidence type="ECO:0000256" key="1">
    <source>
        <dbReference type="ARBA" id="ARBA00023015"/>
    </source>
</evidence>
<sequence>MVRFEYRKTEPIASVFHSHANYEIFYFHEGRGNYLIGGNIYSLSPGDLILMHGMTLHCPNMDESYKYVRTVIGFDPTYIRAIAGPLLTVNLLDPFEQLKNCRFPLQDEARSRFEALLAEMNGFHERTDAVSADRFTLSLISLLLEIYDIGQKPQGRGQDVSSEKEQTVQKAISYLEEHYVDDVHLDDLGEHLHLNKHYLARTFRDITGVTIFTYLYRRRVNQAKIKFLLERELSVTDVCFQVGFKNLSHFSRVFKQQVGQTPEQFRRMAKSQPEQNPVLE</sequence>
<feature type="domain" description="HTH araC/xylS-type" evidence="4">
    <location>
        <begin position="169"/>
        <end position="268"/>
    </location>
</feature>
<dbReference type="AlphaFoldDB" id="A0A329MQG1"/>
<dbReference type="PRINTS" id="PR00032">
    <property type="entry name" value="HTHARAC"/>
</dbReference>
<dbReference type="PANTHER" id="PTHR43280">
    <property type="entry name" value="ARAC-FAMILY TRANSCRIPTIONAL REGULATOR"/>
    <property type="match status" value="1"/>
</dbReference>
<dbReference type="SMART" id="SM00342">
    <property type="entry name" value="HTH_ARAC"/>
    <property type="match status" value="1"/>
</dbReference>
<name>A0A329MQG1_9BACL</name>